<name>A0A3N1VKK9_9BACT</name>
<accession>A0A3N1VKK9</accession>
<dbReference type="AlphaFoldDB" id="A0A3N1VKK9"/>
<sequence length="113" mass="12894">MSTKHERASTPSIPEEDRKIQEALEALRKEYDGLHKKQIETETTLQNLKDQLEELKKHAEAEYGTSDVEELKAMLAQWREENARKVAEYEAHIRSIKEALETIEASADSGSPS</sequence>
<keyword evidence="3" id="KW-1185">Reference proteome</keyword>
<evidence type="ECO:0000256" key="1">
    <source>
        <dbReference type="SAM" id="Coils"/>
    </source>
</evidence>
<dbReference type="RefSeq" id="WP_123289130.1">
    <property type="nucleotide sequence ID" value="NZ_RJVA01000009.1"/>
</dbReference>
<feature type="coiled-coil region" evidence="1">
    <location>
        <begin position="38"/>
        <end position="106"/>
    </location>
</feature>
<keyword evidence="1" id="KW-0175">Coiled coil</keyword>
<dbReference type="Proteomes" id="UP000276223">
    <property type="component" value="Unassembled WGS sequence"/>
</dbReference>
<organism evidence="2 3">
    <name type="scientific">Desulfosoma caldarium</name>
    <dbReference type="NCBI Taxonomy" id="610254"/>
    <lineage>
        <taxon>Bacteria</taxon>
        <taxon>Pseudomonadati</taxon>
        <taxon>Thermodesulfobacteriota</taxon>
        <taxon>Syntrophobacteria</taxon>
        <taxon>Syntrophobacterales</taxon>
        <taxon>Syntrophobacteraceae</taxon>
        <taxon>Desulfosoma</taxon>
    </lineage>
</organism>
<dbReference type="EMBL" id="RJVA01000009">
    <property type="protein sequence ID" value="ROR03345.1"/>
    <property type="molecule type" value="Genomic_DNA"/>
</dbReference>
<proteinExistence type="predicted"/>
<evidence type="ECO:0000313" key="2">
    <source>
        <dbReference type="EMBL" id="ROR03345.1"/>
    </source>
</evidence>
<gene>
    <name evidence="2" type="ORF">EDC27_0613</name>
</gene>
<evidence type="ECO:0000313" key="3">
    <source>
        <dbReference type="Proteomes" id="UP000276223"/>
    </source>
</evidence>
<protein>
    <submittedName>
        <fullName evidence="2">Uncharacterized protein</fullName>
    </submittedName>
</protein>
<comment type="caution">
    <text evidence="2">The sequence shown here is derived from an EMBL/GenBank/DDBJ whole genome shotgun (WGS) entry which is preliminary data.</text>
</comment>
<dbReference type="OrthoDB" id="5457292at2"/>
<reference evidence="2 3" key="1">
    <citation type="submission" date="2018-11" db="EMBL/GenBank/DDBJ databases">
        <title>Genomic Encyclopedia of Type Strains, Phase IV (KMG-IV): sequencing the most valuable type-strain genomes for metagenomic binning, comparative biology and taxonomic classification.</title>
        <authorList>
            <person name="Goeker M."/>
        </authorList>
    </citation>
    <scope>NUCLEOTIDE SEQUENCE [LARGE SCALE GENOMIC DNA]</scope>
    <source>
        <strain evidence="2 3">DSM 22027</strain>
    </source>
</reference>